<keyword evidence="2" id="KW-0863">Zinc-finger</keyword>
<feature type="compositionally biased region" description="Low complexity" evidence="4">
    <location>
        <begin position="9"/>
        <end position="21"/>
    </location>
</feature>
<gene>
    <name evidence="6" type="ORF">VKT23_016758</name>
</gene>
<dbReference type="PROSITE" id="PS50013">
    <property type="entry name" value="CHROMO_2"/>
    <property type="match status" value="1"/>
</dbReference>
<dbReference type="Pfam" id="PF00628">
    <property type="entry name" value="PHD"/>
    <property type="match status" value="1"/>
</dbReference>
<feature type="compositionally biased region" description="Low complexity" evidence="4">
    <location>
        <begin position="779"/>
        <end position="790"/>
    </location>
</feature>
<dbReference type="SUPFAM" id="SSF57903">
    <property type="entry name" value="FYVE/PHD zinc finger"/>
    <property type="match status" value="1"/>
</dbReference>
<feature type="compositionally biased region" description="Low complexity" evidence="4">
    <location>
        <begin position="440"/>
        <end position="451"/>
    </location>
</feature>
<dbReference type="EMBL" id="JBANRG010000065">
    <property type="protein sequence ID" value="KAK7440980.1"/>
    <property type="molecule type" value="Genomic_DNA"/>
</dbReference>
<feature type="compositionally biased region" description="Low complexity" evidence="4">
    <location>
        <begin position="59"/>
        <end position="68"/>
    </location>
</feature>
<protein>
    <recommendedName>
        <fullName evidence="5">Chromo domain-containing protein</fullName>
    </recommendedName>
</protein>
<evidence type="ECO:0000313" key="6">
    <source>
        <dbReference type="EMBL" id="KAK7440980.1"/>
    </source>
</evidence>
<feature type="region of interest" description="Disordered" evidence="4">
    <location>
        <begin position="233"/>
        <end position="258"/>
    </location>
</feature>
<evidence type="ECO:0000256" key="2">
    <source>
        <dbReference type="ARBA" id="ARBA00022771"/>
    </source>
</evidence>
<reference evidence="6 7" key="1">
    <citation type="submission" date="2024-01" db="EMBL/GenBank/DDBJ databases">
        <title>A draft genome for the cacao thread blight pathogen Marasmiellus scandens.</title>
        <authorList>
            <person name="Baruah I.K."/>
            <person name="Leung J."/>
            <person name="Bukari Y."/>
            <person name="Amoako-Attah I."/>
            <person name="Meinhardt L.W."/>
            <person name="Bailey B.A."/>
            <person name="Cohen S.P."/>
        </authorList>
    </citation>
    <scope>NUCLEOTIDE SEQUENCE [LARGE SCALE GENOMIC DNA]</scope>
    <source>
        <strain evidence="6 7">GH-19</strain>
    </source>
</reference>
<feature type="compositionally biased region" description="Pro residues" evidence="4">
    <location>
        <begin position="409"/>
        <end position="423"/>
    </location>
</feature>
<evidence type="ECO:0000256" key="4">
    <source>
        <dbReference type="SAM" id="MobiDB-lite"/>
    </source>
</evidence>
<dbReference type="Proteomes" id="UP001498398">
    <property type="component" value="Unassembled WGS sequence"/>
</dbReference>
<feature type="compositionally biased region" description="Basic and acidic residues" evidence="4">
    <location>
        <begin position="867"/>
        <end position="881"/>
    </location>
</feature>
<feature type="compositionally biased region" description="Polar residues" evidence="4">
    <location>
        <begin position="37"/>
        <end position="47"/>
    </location>
</feature>
<feature type="compositionally biased region" description="Low complexity" evidence="4">
    <location>
        <begin position="512"/>
        <end position="528"/>
    </location>
</feature>
<sequence length="1108" mass="119938">MSSTDRSRPAMSIPSSIAAARSAAAQAYQERNISTHSFASGSGQQVYHQRAYPPPQPVPTATQALAPTGRVHSTTAPPQGQSPSNPIPTEQITDYISSRIMTALGPVLASYHQAAQQQSLNHFNRLENKFSEMLEPIRKQLEVLKEQKENTRQGQEERDKIIEEKHAEEIKHLAQFLQSRFDAQKKETVGLVERVKGLERVIGDSNGHRDDGYKRTLMEAVDNVSFEVGEMLERMRDPGADKDEEEEDGSKTPEPRPIVRHEMGVSPICVPQQEPTPAPVVAPLARPSGTLSFLSKITSAAENLIRSQSSTPTPVPAHTAQLLSVPTEEALTQTQIQTQTPMPIHLPPETLQEIAFRLYSLNERAAKEYRRIRDESEALGGDVDGKEGRKDAGVETVDIPRRDSATSPIPLPVSLPSSIPDPSPSQSLSSSPTNTSFLEPSPSDTISPDPDFASASVHAMSCQYQYQLNVVDWTKAKNNTKGKGKARASASPSAYSKLDSDQNIPTVPIPPSSASAPAPAPTSALPPAHLRAHTRLPNGTPAPAPASVFIEGTNNGQGEEAVEEEGEDGEQGENRSQTPGPRAFEPDLSPEMRRKYSVLTLPSSSFSGAAALRSCSQSRSESESGAGEDEQDDMTMMNMDTIPSSRTPSPIPMSTSASASSRNNYIRPSTPPLPPFARKQAQHDHDHIRTVTQSSQKSIVTTTAGDEEEVEEMIMTTTSVGGESSPGPRTGPDSDAEEGGVQGEGQGTNPGLDSIEVLSDLSSLSDDEELRVPIKRRSSSPADASASVSRYLQREQDGGGSAKRRKISEEPATANGTSTSTSSGGRGRGRGRGRGSGRGITSGNRTRRGRGGGLSSRGRSQNVSADVKQEPESPDTQSEKNNKKRKRERAPKGSVLSSASMSAMELDRKQTPPLPGREGKARAKSTGAGGVKWPKLVDGMRACDMIQCDSCQLWYHYGCVGFRTNDSRLTSGEDFDWSCPPCVAGKPLPRPQSAKNEQCSRPGCDIKDPAAFFVSRLIGRRTKMIDGTGKEYWYLIRWADYPVYRATWEAVSSFDHDMNLLETFVADAQKENIEMDSFSTILLQEAKEAGWNADDPDVAPVPKELEGM</sequence>
<feature type="compositionally biased region" description="Basic and acidic residues" evidence="4">
    <location>
        <begin position="383"/>
        <end position="404"/>
    </location>
</feature>
<feature type="region of interest" description="Disordered" evidence="4">
    <location>
        <begin position="1"/>
        <end position="21"/>
    </location>
</feature>
<feature type="compositionally biased region" description="Low complexity" evidence="4">
    <location>
        <begin position="641"/>
        <end position="656"/>
    </location>
</feature>
<dbReference type="SUPFAM" id="SSF54160">
    <property type="entry name" value="Chromo domain-like"/>
    <property type="match status" value="1"/>
</dbReference>
<feature type="region of interest" description="Disordered" evidence="4">
    <location>
        <begin position="37"/>
        <end position="90"/>
    </location>
</feature>
<feature type="compositionally biased region" description="Basic and acidic residues" evidence="4">
    <location>
        <begin position="249"/>
        <end position="258"/>
    </location>
</feature>
<dbReference type="InterPro" id="IPR001965">
    <property type="entry name" value="Znf_PHD"/>
</dbReference>
<feature type="compositionally biased region" description="Polar residues" evidence="4">
    <location>
        <begin position="71"/>
        <end position="90"/>
    </location>
</feature>
<dbReference type="InterPro" id="IPR019787">
    <property type="entry name" value="Znf_PHD-finger"/>
</dbReference>
<dbReference type="InterPro" id="IPR000953">
    <property type="entry name" value="Chromo/chromo_shadow_dom"/>
</dbReference>
<feature type="region of interest" description="Disordered" evidence="4">
    <location>
        <begin position="379"/>
        <end position="452"/>
    </location>
</feature>
<feature type="region of interest" description="Disordered" evidence="4">
    <location>
        <begin position="478"/>
        <end position="929"/>
    </location>
</feature>
<dbReference type="SMART" id="SM00249">
    <property type="entry name" value="PHD"/>
    <property type="match status" value="1"/>
</dbReference>
<dbReference type="CDD" id="cd15489">
    <property type="entry name" value="PHD_SF"/>
    <property type="match status" value="1"/>
</dbReference>
<keyword evidence="3" id="KW-0862">Zinc</keyword>
<feature type="compositionally biased region" description="Acidic residues" evidence="4">
    <location>
        <begin position="560"/>
        <end position="571"/>
    </location>
</feature>
<comment type="caution">
    <text evidence="6">The sequence shown here is derived from an EMBL/GenBank/DDBJ whole genome shotgun (WGS) entry which is preliminary data.</text>
</comment>
<dbReference type="PANTHER" id="PTHR48148">
    <property type="entry name" value="KERATINOCYTE PROLINE-RICH PROTEIN"/>
    <property type="match status" value="1"/>
</dbReference>
<evidence type="ECO:0000313" key="7">
    <source>
        <dbReference type="Proteomes" id="UP001498398"/>
    </source>
</evidence>
<accession>A0ABR1IU19</accession>
<proteinExistence type="predicted"/>
<keyword evidence="1" id="KW-0479">Metal-binding</keyword>
<keyword evidence="7" id="KW-1185">Reference proteome</keyword>
<feature type="compositionally biased region" description="Polar residues" evidence="4">
    <location>
        <begin position="690"/>
        <end position="704"/>
    </location>
</feature>
<dbReference type="InterPro" id="IPR013083">
    <property type="entry name" value="Znf_RING/FYVE/PHD"/>
</dbReference>
<feature type="domain" description="Chromo" evidence="5">
    <location>
        <begin position="1012"/>
        <end position="1064"/>
    </location>
</feature>
<evidence type="ECO:0000259" key="5">
    <source>
        <dbReference type="PROSITE" id="PS50013"/>
    </source>
</evidence>
<dbReference type="Gene3D" id="3.30.40.10">
    <property type="entry name" value="Zinc/RING finger domain, C3HC4 (zinc finger)"/>
    <property type="match status" value="1"/>
</dbReference>
<dbReference type="PANTHER" id="PTHR48148:SF3">
    <property type="entry name" value="KERATINOCYTE PROLINE-RICH PROTEIN"/>
    <property type="match status" value="1"/>
</dbReference>
<evidence type="ECO:0000256" key="3">
    <source>
        <dbReference type="ARBA" id="ARBA00022833"/>
    </source>
</evidence>
<dbReference type="Gene3D" id="2.40.50.40">
    <property type="match status" value="1"/>
</dbReference>
<feature type="compositionally biased region" description="Low complexity" evidence="4">
    <location>
        <begin position="613"/>
        <end position="625"/>
    </location>
</feature>
<name>A0ABR1IU19_9AGAR</name>
<evidence type="ECO:0000256" key="1">
    <source>
        <dbReference type="ARBA" id="ARBA00022723"/>
    </source>
</evidence>
<organism evidence="6 7">
    <name type="scientific">Marasmiellus scandens</name>
    <dbReference type="NCBI Taxonomy" id="2682957"/>
    <lineage>
        <taxon>Eukaryota</taxon>
        <taxon>Fungi</taxon>
        <taxon>Dikarya</taxon>
        <taxon>Basidiomycota</taxon>
        <taxon>Agaricomycotina</taxon>
        <taxon>Agaricomycetes</taxon>
        <taxon>Agaricomycetidae</taxon>
        <taxon>Agaricales</taxon>
        <taxon>Marasmiineae</taxon>
        <taxon>Omphalotaceae</taxon>
        <taxon>Marasmiellus</taxon>
    </lineage>
</organism>
<feature type="compositionally biased region" description="Polar residues" evidence="4">
    <location>
        <begin position="657"/>
        <end position="667"/>
    </location>
</feature>
<dbReference type="InterPro" id="IPR016197">
    <property type="entry name" value="Chromo-like_dom_sf"/>
</dbReference>
<dbReference type="InterPro" id="IPR011011">
    <property type="entry name" value="Znf_FYVE_PHD"/>
</dbReference>
<feature type="compositionally biased region" description="Low complexity" evidence="4">
    <location>
        <begin position="752"/>
        <end position="764"/>
    </location>
</feature>